<feature type="domain" description="Polymerase/histidinol phosphatase N-terminal" evidence="1">
    <location>
        <begin position="2"/>
        <end position="67"/>
    </location>
</feature>
<dbReference type="AlphaFoldDB" id="A0A4R1MZ20"/>
<dbReference type="Proteomes" id="UP000294545">
    <property type="component" value="Unassembled WGS sequence"/>
</dbReference>
<evidence type="ECO:0000313" key="2">
    <source>
        <dbReference type="EMBL" id="TCK97792.1"/>
    </source>
</evidence>
<evidence type="ECO:0000313" key="3">
    <source>
        <dbReference type="Proteomes" id="UP000294545"/>
    </source>
</evidence>
<protein>
    <recommendedName>
        <fullName evidence="1">Polymerase/histidinol phosphatase N-terminal domain-containing protein</fullName>
    </recommendedName>
</protein>
<dbReference type="InterPro" id="IPR004013">
    <property type="entry name" value="PHP_dom"/>
</dbReference>
<organism evidence="2 3">
    <name type="scientific">Natranaerovirga hydrolytica</name>
    <dbReference type="NCBI Taxonomy" id="680378"/>
    <lineage>
        <taxon>Bacteria</taxon>
        <taxon>Bacillati</taxon>
        <taxon>Bacillota</taxon>
        <taxon>Clostridia</taxon>
        <taxon>Lachnospirales</taxon>
        <taxon>Natranaerovirgaceae</taxon>
        <taxon>Natranaerovirga</taxon>
    </lineage>
</organism>
<dbReference type="SMART" id="SM00481">
    <property type="entry name" value="POLIIIAc"/>
    <property type="match status" value="1"/>
</dbReference>
<dbReference type="PANTHER" id="PTHR42924">
    <property type="entry name" value="EXONUCLEASE"/>
    <property type="match status" value="1"/>
</dbReference>
<dbReference type="OrthoDB" id="9804333at2"/>
<dbReference type="Gene3D" id="1.10.150.650">
    <property type="match status" value="1"/>
</dbReference>
<dbReference type="CDD" id="cd07438">
    <property type="entry name" value="PHP_HisPPase_AMP"/>
    <property type="match status" value="1"/>
</dbReference>
<dbReference type="InterPro" id="IPR016195">
    <property type="entry name" value="Pol/histidinol_Pase-like"/>
</dbReference>
<dbReference type="PANTHER" id="PTHR42924:SF3">
    <property type="entry name" value="POLYMERASE_HISTIDINOL PHOSPHATASE N-TERMINAL DOMAIN-CONTAINING PROTEIN"/>
    <property type="match status" value="1"/>
</dbReference>
<sequence>MIDLHVHSNASDGTMSPEEIIAYAKEKKLSAIALTDHDTISGISSAKKAGEEHNIEVISGIEFSTQYNHKDIHILGLFIDENNTDFQEKLSEFVASRNNRNDIIIKKLNDLGVDIGKKDLLEQSPDGVITRAHFAKVLKNKGYIKEIKDAFTKYIGDGCPAFVPRSKVTPEDAIKLTEQANGIAVLAHPLLYGLSEKELIQLIEHLIPMGLKGIEAIYSLHTLEEQSKLRRLARKYGLLITGGSDFHGSNKPHIDLGSGKGNLKVSDEVLVALKHARD</sequence>
<gene>
    <name evidence="2" type="ORF">EDC19_0194</name>
</gene>
<name>A0A4R1MZ20_9FIRM</name>
<dbReference type="GO" id="GO:0035312">
    <property type="term" value="F:5'-3' DNA exonuclease activity"/>
    <property type="evidence" value="ECO:0007669"/>
    <property type="project" value="TreeGrafter"/>
</dbReference>
<keyword evidence="3" id="KW-1185">Reference proteome</keyword>
<dbReference type="Pfam" id="PF02811">
    <property type="entry name" value="PHP"/>
    <property type="match status" value="1"/>
</dbReference>
<dbReference type="EMBL" id="SMGQ01000011">
    <property type="protein sequence ID" value="TCK97792.1"/>
    <property type="molecule type" value="Genomic_DNA"/>
</dbReference>
<dbReference type="InterPro" id="IPR003141">
    <property type="entry name" value="Pol/His_phosphatase_N"/>
</dbReference>
<dbReference type="Gene3D" id="3.20.20.140">
    <property type="entry name" value="Metal-dependent hydrolases"/>
    <property type="match status" value="1"/>
</dbReference>
<dbReference type="SUPFAM" id="SSF89550">
    <property type="entry name" value="PHP domain-like"/>
    <property type="match status" value="1"/>
</dbReference>
<accession>A0A4R1MZ20</accession>
<dbReference type="RefSeq" id="WP_132279156.1">
    <property type="nucleotide sequence ID" value="NZ_SMGQ01000011.1"/>
</dbReference>
<reference evidence="2 3" key="1">
    <citation type="submission" date="2019-03" db="EMBL/GenBank/DDBJ databases">
        <title>Genomic Encyclopedia of Type Strains, Phase IV (KMG-IV): sequencing the most valuable type-strain genomes for metagenomic binning, comparative biology and taxonomic classification.</title>
        <authorList>
            <person name="Goeker M."/>
        </authorList>
    </citation>
    <scope>NUCLEOTIDE SEQUENCE [LARGE SCALE GENOMIC DNA]</scope>
    <source>
        <strain evidence="2 3">DSM 24176</strain>
    </source>
</reference>
<comment type="caution">
    <text evidence="2">The sequence shown here is derived from an EMBL/GenBank/DDBJ whole genome shotgun (WGS) entry which is preliminary data.</text>
</comment>
<proteinExistence type="predicted"/>
<dbReference type="InterPro" id="IPR052018">
    <property type="entry name" value="PHP_domain"/>
</dbReference>
<evidence type="ECO:0000259" key="1">
    <source>
        <dbReference type="SMART" id="SM00481"/>
    </source>
</evidence>
<dbReference type="GO" id="GO:0004534">
    <property type="term" value="F:5'-3' RNA exonuclease activity"/>
    <property type="evidence" value="ECO:0007669"/>
    <property type="project" value="TreeGrafter"/>
</dbReference>